<dbReference type="GeneID" id="18934111"/>
<evidence type="ECO:0000313" key="2">
    <source>
        <dbReference type="EMBL" id="EGG06956.1"/>
    </source>
</evidence>
<dbReference type="HOGENOM" id="CLU_1461630_0_0_1"/>
<reference evidence="3" key="1">
    <citation type="journal article" date="2011" name="Proc. Natl. Acad. Sci. U.S.A.">
        <title>Obligate biotrophy features unraveled by the genomic analysis of rust fungi.</title>
        <authorList>
            <person name="Duplessis S."/>
            <person name="Cuomo C.A."/>
            <person name="Lin Y.-C."/>
            <person name="Aerts A."/>
            <person name="Tisserant E."/>
            <person name="Veneault-Fourrey C."/>
            <person name="Joly D.L."/>
            <person name="Hacquard S."/>
            <person name="Amselem J."/>
            <person name="Cantarel B.L."/>
            <person name="Chiu R."/>
            <person name="Coutinho P.M."/>
            <person name="Feau N."/>
            <person name="Field M."/>
            <person name="Frey P."/>
            <person name="Gelhaye E."/>
            <person name="Goldberg J."/>
            <person name="Grabherr M.G."/>
            <person name="Kodira C.D."/>
            <person name="Kohler A."/>
            <person name="Kuees U."/>
            <person name="Lindquist E.A."/>
            <person name="Lucas S.M."/>
            <person name="Mago R."/>
            <person name="Mauceli E."/>
            <person name="Morin E."/>
            <person name="Murat C."/>
            <person name="Pangilinan J.L."/>
            <person name="Park R."/>
            <person name="Pearson M."/>
            <person name="Quesneville H."/>
            <person name="Rouhier N."/>
            <person name="Sakthikumar S."/>
            <person name="Salamov A.A."/>
            <person name="Schmutz J."/>
            <person name="Selles B."/>
            <person name="Shapiro H."/>
            <person name="Tanguay P."/>
            <person name="Tuskan G.A."/>
            <person name="Henrissat B."/>
            <person name="Van de Peer Y."/>
            <person name="Rouze P."/>
            <person name="Ellis J.G."/>
            <person name="Dodds P.N."/>
            <person name="Schein J.E."/>
            <person name="Zhong S."/>
            <person name="Hamelin R.C."/>
            <person name="Grigoriev I.V."/>
            <person name="Szabo L.J."/>
            <person name="Martin F."/>
        </authorList>
    </citation>
    <scope>NUCLEOTIDE SEQUENCE [LARGE SCALE GENOMIC DNA]</scope>
    <source>
        <strain evidence="3">98AG31 / pathotype 3-4-7</strain>
    </source>
</reference>
<keyword evidence="3" id="KW-1185">Reference proteome</keyword>
<evidence type="ECO:0000313" key="3">
    <source>
        <dbReference type="Proteomes" id="UP000001072"/>
    </source>
</evidence>
<dbReference type="AlphaFoldDB" id="F4RKY3"/>
<name>F4RKY3_MELLP</name>
<dbReference type="Pfam" id="PF18721">
    <property type="entry name" value="CxC6"/>
    <property type="match status" value="1"/>
</dbReference>
<dbReference type="EMBL" id="GL883106">
    <property type="protein sequence ID" value="EGG06956.1"/>
    <property type="molecule type" value="Genomic_DNA"/>
</dbReference>
<dbReference type="OrthoDB" id="3055037at2759"/>
<feature type="domain" description="CxC6 like cysteine cluster associated with KDZ" evidence="1">
    <location>
        <begin position="43"/>
        <end position="119"/>
    </location>
</feature>
<gene>
    <name evidence="2" type="ORF">MELLADRAFT_86206</name>
</gene>
<proteinExistence type="predicted"/>
<organism evidence="3">
    <name type="scientific">Melampsora larici-populina (strain 98AG31 / pathotype 3-4-7)</name>
    <name type="common">Poplar leaf rust fungus</name>
    <dbReference type="NCBI Taxonomy" id="747676"/>
    <lineage>
        <taxon>Eukaryota</taxon>
        <taxon>Fungi</taxon>
        <taxon>Dikarya</taxon>
        <taxon>Basidiomycota</taxon>
        <taxon>Pucciniomycotina</taxon>
        <taxon>Pucciniomycetes</taxon>
        <taxon>Pucciniales</taxon>
        <taxon>Melampsoraceae</taxon>
        <taxon>Melampsora</taxon>
    </lineage>
</organism>
<sequence length="185" mass="19992">MTVLMWTELEGSPYIDHMCSECTEILEDLNVTGGGLAICAITMDGITIGHPRCIATKEQLISINPLDTNPQPCTVLLETPKDCYCPIHTPLLGRLCHAQPCTQDAIQNTKACDLPKHQEALIIRSEKTRCSLAALAFNQRTGAKLPEDPTAALNADTDTFNEDALVVGDESDCAHKAGRDGEETA</sequence>
<accession>F4RKY3</accession>
<dbReference type="Proteomes" id="UP000001072">
    <property type="component" value="Unassembled WGS sequence"/>
</dbReference>
<dbReference type="InterPro" id="IPR040898">
    <property type="entry name" value="CxC6"/>
</dbReference>
<dbReference type="KEGG" id="mlr:MELLADRAFT_86206"/>
<dbReference type="InParanoid" id="F4RKY3"/>
<protein>
    <recommendedName>
        <fullName evidence="1">CxC6 like cysteine cluster associated with KDZ domain-containing protein</fullName>
    </recommendedName>
</protein>
<evidence type="ECO:0000259" key="1">
    <source>
        <dbReference type="Pfam" id="PF18721"/>
    </source>
</evidence>
<dbReference type="VEuPathDB" id="FungiDB:MELLADRAFT_86206"/>
<dbReference type="RefSeq" id="XP_007409916.1">
    <property type="nucleotide sequence ID" value="XM_007409854.1"/>
</dbReference>